<reference evidence="1" key="2">
    <citation type="journal article" date="2015" name="Data Brief">
        <title>Shoot transcriptome of the giant reed, Arundo donax.</title>
        <authorList>
            <person name="Barrero R.A."/>
            <person name="Guerrero F.D."/>
            <person name="Moolhuijzen P."/>
            <person name="Goolsby J.A."/>
            <person name="Tidwell J."/>
            <person name="Bellgard S.E."/>
            <person name="Bellgard M.I."/>
        </authorList>
    </citation>
    <scope>NUCLEOTIDE SEQUENCE</scope>
    <source>
        <tissue evidence="1">Shoot tissue taken approximately 20 cm above the soil surface</tissue>
    </source>
</reference>
<protein>
    <submittedName>
        <fullName evidence="1">Uncharacterized protein</fullName>
    </submittedName>
</protein>
<dbReference type="AlphaFoldDB" id="A0A0A9H9I6"/>
<name>A0A0A9H9I6_ARUDO</name>
<reference evidence="1" key="1">
    <citation type="submission" date="2014-09" db="EMBL/GenBank/DDBJ databases">
        <authorList>
            <person name="Magalhaes I.L.F."/>
            <person name="Oliveira U."/>
            <person name="Santos F.R."/>
            <person name="Vidigal T.H.D.A."/>
            <person name="Brescovit A.D."/>
            <person name="Santos A.J."/>
        </authorList>
    </citation>
    <scope>NUCLEOTIDE SEQUENCE</scope>
    <source>
        <tissue evidence="1">Shoot tissue taken approximately 20 cm above the soil surface</tissue>
    </source>
</reference>
<sequence length="16" mass="1723">MNNLSTFTTGTPITKP</sequence>
<organism evidence="1">
    <name type="scientific">Arundo donax</name>
    <name type="common">Giant reed</name>
    <name type="synonym">Donax arundinaceus</name>
    <dbReference type="NCBI Taxonomy" id="35708"/>
    <lineage>
        <taxon>Eukaryota</taxon>
        <taxon>Viridiplantae</taxon>
        <taxon>Streptophyta</taxon>
        <taxon>Embryophyta</taxon>
        <taxon>Tracheophyta</taxon>
        <taxon>Spermatophyta</taxon>
        <taxon>Magnoliopsida</taxon>
        <taxon>Liliopsida</taxon>
        <taxon>Poales</taxon>
        <taxon>Poaceae</taxon>
        <taxon>PACMAD clade</taxon>
        <taxon>Arundinoideae</taxon>
        <taxon>Arundineae</taxon>
        <taxon>Arundo</taxon>
    </lineage>
</organism>
<evidence type="ECO:0000313" key="1">
    <source>
        <dbReference type="EMBL" id="JAE29543.1"/>
    </source>
</evidence>
<accession>A0A0A9H9I6</accession>
<dbReference type="EMBL" id="GBRH01168353">
    <property type="protein sequence ID" value="JAE29543.1"/>
    <property type="molecule type" value="Transcribed_RNA"/>
</dbReference>
<proteinExistence type="predicted"/>